<evidence type="ECO:0000256" key="8">
    <source>
        <dbReference type="RuleBase" id="RU003881"/>
    </source>
</evidence>
<comment type="similarity">
    <text evidence="1 7">Belongs to the class-II pyridine nucleotide-disulfide oxidoreductase family.</text>
</comment>
<evidence type="ECO:0000313" key="11">
    <source>
        <dbReference type="Proteomes" id="UP001230220"/>
    </source>
</evidence>
<dbReference type="PROSITE" id="PS00573">
    <property type="entry name" value="PYRIDINE_REDOX_2"/>
    <property type="match status" value="1"/>
</dbReference>
<dbReference type="EMBL" id="JAUSUR010000002">
    <property type="protein sequence ID" value="MDQ0360538.1"/>
    <property type="molecule type" value="Genomic_DNA"/>
</dbReference>
<evidence type="ECO:0000313" key="10">
    <source>
        <dbReference type="EMBL" id="MDQ0360538.1"/>
    </source>
</evidence>
<dbReference type="InterPro" id="IPR050097">
    <property type="entry name" value="Ferredoxin-NADP_redctase_2"/>
</dbReference>
<evidence type="ECO:0000256" key="5">
    <source>
        <dbReference type="ARBA" id="ARBA00023157"/>
    </source>
</evidence>
<dbReference type="InterPro" id="IPR005982">
    <property type="entry name" value="Thioredox_Rdtase"/>
</dbReference>
<evidence type="ECO:0000259" key="9">
    <source>
        <dbReference type="Pfam" id="PF07992"/>
    </source>
</evidence>
<evidence type="ECO:0000256" key="3">
    <source>
        <dbReference type="ARBA" id="ARBA00022827"/>
    </source>
</evidence>
<dbReference type="InterPro" id="IPR008255">
    <property type="entry name" value="Pyr_nucl-diS_OxRdtase_2_AS"/>
</dbReference>
<evidence type="ECO:0000256" key="1">
    <source>
        <dbReference type="ARBA" id="ARBA00009333"/>
    </source>
</evidence>
<dbReference type="EC" id="1.8.1.9" evidence="7"/>
<sequence length="309" mass="33077">MERICDLVIIGAGPAGMTAAIYASRAGLKTIMVEAGAPGGKLTKTDEISNWPGITSVNGFELANKMFIHSTSFGAEYVYGNVVRIEESKEDNDFHRVVCEDGNVYAGKAVLIATGTQEQLLGVKGEQENIGRGVSYCAVCDGAFFKGKDVAVIGGGNAALEEALYLAQFASKVYVVIRRDVFRADQIVIDKVMANDKFEFVKERLVSEILDDGMKVTGIKVKAKDGAEEEIPVSAVFPYIGAVPITGFLKDMGITDDKGYMIVNEHMETSIPGIYGAGDVLQKHLRQVVTATNDGAIAAQSAVHKIKGI</sequence>
<dbReference type="Pfam" id="PF07992">
    <property type="entry name" value="Pyr_redox_2"/>
    <property type="match status" value="1"/>
</dbReference>
<dbReference type="PRINTS" id="PR00469">
    <property type="entry name" value="PNDRDTASEII"/>
</dbReference>
<dbReference type="PRINTS" id="PR00368">
    <property type="entry name" value="FADPNR"/>
</dbReference>
<dbReference type="NCBIfam" id="TIGR01292">
    <property type="entry name" value="TRX_reduct"/>
    <property type="match status" value="1"/>
</dbReference>
<dbReference type="RefSeq" id="WP_307406517.1">
    <property type="nucleotide sequence ID" value="NZ_JAUSUR010000002.1"/>
</dbReference>
<comment type="caution">
    <text evidence="10">The sequence shown here is derived from an EMBL/GenBank/DDBJ whole genome shotgun (WGS) entry which is preliminary data.</text>
</comment>
<dbReference type="Gene3D" id="3.50.50.60">
    <property type="entry name" value="FAD/NAD(P)-binding domain"/>
    <property type="match status" value="2"/>
</dbReference>
<gene>
    <name evidence="10" type="ORF">J2S15_001283</name>
</gene>
<dbReference type="InterPro" id="IPR036188">
    <property type="entry name" value="FAD/NAD-bd_sf"/>
</dbReference>
<dbReference type="Proteomes" id="UP001230220">
    <property type="component" value="Unassembled WGS sequence"/>
</dbReference>
<protein>
    <recommendedName>
        <fullName evidence="7">Thioredoxin reductase</fullName>
        <ecNumber evidence="7">1.8.1.9</ecNumber>
    </recommendedName>
</protein>
<evidence type="ECO:0000256" key="7">
    <source>
        <dbReference type="RuleBase" id="RU003880"/>
    </source>
</evidence>
<dbReference type="GO" id="GO:0004791">
    <property type="term" value="F:thioredoxin-disulfide reductase (NADPH) activity"/>
    <property type="evidence" value="ECO:0007669"/>
    <property type="project" value="UniProtKB-EC"/>
</dbReference>
<keyword evidence="4 7" id="KW-0560">Oxidoreductase</keyword>
<keyword evidence="11" id="KW-1185">Reference proteome</keyword>
<name>A0ABU0E0Y4_9FIRM</name>
<accession>A0ABU0E0Y4</accession>
<dbReference type="PANTHER" id="PTHR48105">
    <property type="entry name" value="THIOREDOXIN REDUCTASE 1-RELATED-RELATED"/>
    <property type="match status" value="1"/>
</dbReference>
<keyword evidence="2 7" id="KW-0285">Flavoprotein</keyword>
<keyword evidence="3 7" id="KW-0274">FAD</keyword>
<proteinExistence type="inferred from homology"/>
<dbReference type="InterPro" id="IPR023753">
    <property type="entry name" value="FAD/NAD-binding_dom"/>
</dbReference>
<evidence type="ECO:0000256" key="4">
    <source>
        <dbReference type="ARBA" id="ARBA00023002"/>
    </source>
</evidence>
<comment type="cofactor">
    <cofactor evidence="8">
        <name>FAD</name>
        <dbReference type="ChEBI" id="CHEBI:57692"/>
    </cofactor>
    <text evidence="8">Binds 1 FAD per subunit.</text>
</comment>
<organism evidence="10 11">
    <name type="scientific">Breznakia pachnodae</name>
    <dbReference type="NCBI Taxonomy" id="265178"/>
    <lineage>
        <taxon>Bacteria</taxon>
        <taxon>Bacillati</taxon>
        <taxon>Bacillota</taxon>
        <taxon>Erysipelotrichia</taxon>
        <taxon>Erysipelotrichales</taxon>
        <taxon>Erysipelotrichaceae</taxon>
        <taxon>Breznakia</taxon>
    </lineage>
</organism>
<comment type="catalytic activity">
    <reaction evidence="7">
        <text>[thioredoxin]-dithiol + NADP(+) = [thioredoxin]-disulfide + NADPH + H(+)</text>
        <dbReference type="Rhea" id="RHEA:20345"/>
        <dbReference type="Rhea" id="RHEA-COMP:10698"/>
        <dbReference type="Rhea" id="RHEA-COMP:10700"/>
        <dbReference type="ChEBI" id="CHEBI:15378"/>
        <dbReference type="ChEBI" id="CHEBI:29950"/>
        <dbReference type="ChEBI" id="CHEBI:50058"/>
        <dbReference type="ChEBI" id="CHEBI:57783"/>
        <dbReference type="ChEBI" id="CHEBI:58349"/>
        <dbReference type="EC" id="1.8.1.9"/>
    </reaction>
</comment>
<keyword evidence="8" id="KW-0521">NADP</keyword>
<keyword evidence="6 7" id="KW-0676">Redox-active center</keyword>
<evidence type="ECO:0000256" key="2">
    <source>
        <dbReference type="ARBA" id="ARBA00022630"/>
    </source>
</evidence>
<dbReference type="SUPFAM" id="SSF51905">
    <property type="entry name" value="FAD/NAD(P)-binding domain"/>
    <property type="match status" value="1"/>
</dbReference>
<reference evidence="10 11" key="1">
    <citation type="submission" date="2023-07" db="EMBL/GenBank/DDBJ databases">
        <title>Genomic Encyclopedia of Type Strains, Phase IV (KMG-IV): sequencing the most valuable type-strain genomes for metagenomic binning, comparative biology and taxonomic classification.</title>
        <authorList>
            <person name="Goeker M."/>
        </authorList>
    </citation>
    <scope>NUCLEOTIDE SEQUENCE [LARGE SCALE GENOMIC DNA]</scope>
    <source>
        <strain evidence="10 11">DSM 16784</strain>
    </source>
</reference>
<evidence type="ECO:0000256" key="6">
    <source>
        <dbReference type="ARBA" id="ARBA00023284"/>
    </source>
</evidence>
<feature type="domain" description="FAD/NAD(P)-binding" evidence="9">
    <location>
        <begin position="6"/>
        <end position="295"/>
    </location>
</feature>
<keyword evidence="5" id="KW-1015">Disulfide bond</keyword>
<comment type="subunit">
    <text evidence="7">Homodimer.</text>
</comment>